<feature type="domain" description="DUF374" evidence="1">
    <location>
        <begin position="62"/>
        <end position="129"/>
    </location>
</feature>
<proteinExistence type="predicted"/>
<dbReference type="CDD" id="cd07983">
    <property type="entry name" value="LPLAT_DUF374-like"/>
    <property type="match status" value="1"/>
</dbReference>
<evidence type="ECO:0000259" key="1">
    <source>
        <dbReference type="Pfam" id="PF04028"/>
    </source>
</evidence>
<name>A0A832G2L2_9BACT</name>
<dbReference type="SUPFAM" id="SSF69593">
    <property type="entry name" value="Glycerol-3-phosphate (1)-acyltransferase"/>
    <property type="match status" value="1"/>
</dbReference>
<sequence>MKKVKQNILRLLGNYFLKSAINLLCKSLKIEKINQEVIDHLQQKNQNYVLAFWHSTMLLPWYVHRNQNFAALTSLSKDGDLLARQLKSWNYKVVRGSSSKGGDIALGIMVDLAKNKYSIAITPDGPRGPVRQFKAGAVITAKKSGIPIVLAGVGFSNKRKLKSWDSFEIPKFFSKAKIVYSEPILVNSELSYEETSEIIKKCEQMLNELQDSALNL</sequence>
<reference evidence="2" key="1">
    <citation type="journal article" date="2020" name="mSystems">
        <title>Genome- and Community-Level Interaction Insights into Carbon Utilization and Element Cycling Functions of Hydrothermarchaeota in Hydrothermal Sediment.</title>
        <authorList>
            <person name="Zhou Z."/>
            <person name="Liu Y."/>
            <person name="Xu W."/>
            <person name="Pan J."/>
            <person name="Luo Z.H."/>
            <person name="Li M."/>
        </authorList>
    </citation>
    <scope>NUCLEOTIDE SEQUENCE [LARGE SCALE GENOMIC DNA]</scope>
    <source>
        <strain evidence="2">SpSt-500</strain>
    </source>
</reference>
<dbReference type="InterPro" id="IPR007172">
    <property type="entry name" value="DUF374"/>
</dbReference>
<dbReference type="Pfam" id="PF04028">
    <property type="entry name" value="DUF374"/>
    <property type="match status" value="1"/>
</dbReference>
<evidence type="ECO:0000313" key="2">
    <source>
        <dbReference type="EMBL" id="HGT48158.1"/>
    </source>
</evidence>
<accession>A0A832G2L2</accession>
<comment type="caution">
    <text evidence="2">The sequence shown here is derived from an EMBL/GenBank/DDBJ whole genome shotgun (WGS) entry which is preliminary data.</text>
</comment>
<protein>
    <submittedName>
        <fullName evidence="2">DUF374 domain-containing protein</fullName>
    </submittedName>
</protein>
<dbReference type="EMBL" id="DSVI01000010">
    <property type="protein sequence ID" value="HGT48158.1"/>
    <property type="molecule type" value="Genomic_DNA"/>
</dbReference>
<organism evidence="2">
    <name type="scientific">Ignavibacterium album</name>
    <dbReference type="NCBI Taxonomy" id="591197"/>
    <lineage>
        <taxon>Bacteria</taxon>
        <taxon>Pseudomonadati</taxon>
        <taxon>Ignavibacteriota</taxon>
        <taxon>Ignavibacteria</taxon>
        <taxon>Ignavibacteriales</taxon>
        <taxon>Ignavibacteriaceae</taxon>
        <taxon>Ignavibacterium</taxon>
    </lineage>
</organism>
<gene>
    <name evidence="2" type="ORF">ENS56_08985</name>
</gene>
<dbReference type="AlphaFoldDB" id="A0A832G2L2"/>